<evidence type="ECO:0000313" key="1">
    <source>
        <dbReference type="EMBL" id="CAK5071945.1"/>
    </source>
</evidence>
<gene>
    <name evidence="1" type="ORF">MENTE1834_LOCUS19045</name>
</gene>
<proteinExistence type="predicted"/>
<accession>A0ACB0Z0K1</accession>
<evidence type="ECO:0000313" key="2">
    <source>
        <dbReference type="Proteomes" id="UP001497535"/>
    </source>
</evidence>
<organism evidence="1 2">
    <name type="scientific">Meloidogyne enterolobii</name>
    <name type="common">Root-knot nematode worm</name>
    <name type="synonym">Meloidogyne mayaguensis</name>
    <dbReference type="NCBI Taxonomy" id="390850"/>
    <lineage>
        <taxon>Eukaryota</taxon>
        <taxon>Metazoa</taxon>
        <taxon>Ecdysozoa</taxon>
        <taxon>Nematoda</taxon>
        <taxon>Chromadorea</taxon>
        <taxon>Rhabditida</taxon>
        <taxon>Tylenchina</taxon>
        <taxon>Tylenchomorpha</taxon>
        <taxon>Tylenchoidea</taxon>
        <taxon>Meloidogynidae</taxon>
        <taxon>Meloidogyninae</taxon>
        <taxon>Meloidogyne</taxon>
    </lineage>
</organism>
<name>A0ACB0Z0K1_MELEN</name>
<sequence length="396" mass="44264">MFDSWATGQELICPKKAKQFVLDRFNHFSIHQCNSLSVGAEKLAGFLSTHKFIANIELSPEIWLFKAEKKIKLVFSDYIGGSVDGGWACLTKRLNLIKCEDVDHDSILDLDCLKKRSKILEELCDRAKIYSLSCFLYLPVFSYSAVMVSQSASTSTAEVQPEMQQQQAAPGPLYAAQQQQAAPGPLYAAQQQQAAPDPLYAAPSSLPSSSTTAPEELQREVQQQQAAPSLYERVEELSSVGSNTFSGTSSNPAAFFASTHQMQPSGRIDVPTRNTSNYTASDADLFGVSQHVQPDWRIHREFTSKTALAEYVRERIEPKWVLNPRLRSVKRKVGDMVHRTRYLLCIHHHSSCPADMKIVTEESPWSFYAVSLVGRRRHFGHPIANCQDLENYVDGG</sequence>
<reference evidence="1" key="1">
    <citation type="submission" date="2023-11" db="EMBL/GenBank/DDBJ databases">
        <authorList>
            <person name="Poullet M."/>
        </authorList>
    </citation>
    <scope>NUCLEOTIDE SEQUENCE</scope>
    <source>
        <strain evidence="1">E1834</strain>
    </source>
</reference>
<protein>
    <submittedName>
        <fullName evidence="1">Uncharacterized protein</fullName>
    </submittedName>
</protein>
<keyword evidence="2" id="KW-1185">Reference proteome</keyword>
<dbReference type="Proteomes" id="UP001497535">
    <property type="component" value="Unassembled WGS sequence"/>
</dbReference>
<dbReference type="EMBL" id="CAVMJV010000022">
    <property type="protein sequence ID" value="CAK5071945.1"/>
    <property type="molecule type" value="Genomic_DNA"/>
</dbReference>
<comment type="caution">
    <text evidence="1">The sequence shown here is derived from an EMBL/GenBank/DDBJ whole genome shotgun (WGS) entry which is preliminary data.</text>
</comment>